<comment type="caution">
    <text evidence="3">The sequence shown here is derived from an EMBL/GenBank/DDBJ whole genome shotgun (WGS) entry which is preliminary data.</text>
</comment>
<dbReference type="AlphaFoldDB" id="A0A2T0WUI4"/>
<dbReference type="InterPro" id="IPR012341">
    <property type="entry name" value="6hp_glycosidase-like_sf"/>
</dbReference>
<gene>
    <name evidence="3" type="ORF">CLW00_10122</name>
</gene>
<dbReference type="GO" id="GO:0005975">
    <property type="term" value="P:carbohydrate metabolic process"/>
    <property type="evidence" value="ECO:0007669"/>
    <property type="project" value="InterPro"/>
</dbReference>
<dbReference type="Gene3D" id="1.50.10.10">
    <property type="match status" value="1"/>
</dbReference>
<accession>A0A2T0WUI4</accession>
<dbReference type="InterPro" id="IPR010819">
    <property type="entry name" value="AGE/CE"/>
</dbReference>
<reference evidence="3 4" key="1">
    <citation type="submission" date="2018-03" db="EMBL/GenBank/DDBJ databases">
        <title>Genomic Encyclopedia of Archaeal and Bacterial Type Strains, Phase II (KMG-II): from individual species to whole genera.</title>
        <authorList>
            <person name="Goeker M."/>
        </authorList>
    </citation>
    <scope>NUCLEOTIDE SEQUENCE [LARGE SCALE GENOMIC DNA]</scope>
    <source>
        <strain evidence="3 4">DSM 27929</strain>
    </source>
</reference>
<protein>
    <submittedName>
        <fullName evidence="3">Mannobiose 2-epimerase</fullName>
    </submittedName>
</protein>
<dbReference type="EMBL" id="PVTR01000001">
    <property type="protein sequence ID" value="PRY90363.1"/>
    <property type="molecule type" value="Genomic_DNA"/>
</dbReference>
<organism evidence="3 4">
    <name type="scientific">Mongoliibacter ruber</name>
    <dbReference type="NCBI Taxonomy" id="1750599"/>
    <lineage>
        <taxon>Bacteria</taxon>
        <taxon>Pseudomonadati</taxon>
        <taxon>Bacteroidota</taxon>
        <taxon>Cytophagia</taxon>
        <taxon>Cytophagales</taxon>
        <taxon>Cyclobacteriaceae</taxon>
        <taxon>Mongoliibacter</taxon>
    </lineage>
</organism>
<dbReference type="SUPFAM" id="SSF48208">
    <property type="entry name" value="Six-hairpin glycosidases"/>
    <property type="match status" value="1"/>
</dbReference>
<keyword evidence="4" id="KW-1185">Reference proteome</keyword>
<evidence type="ECO:0000256" key="2">
    <source>
        <dbReference type="ARBA" id="ARBA00023235"/>
    </source>
</evidence>
<name>A0A2T0WUI4_9BACT</name>
<keyword evidence="2" id="KW-0413">Isomerase</keyword>
<dbReference type="OrthoDB" id="5141876at2"/>
<comment type="similarity">
    <text evidence="1">Belongs to the N-acylglucosamine 2-epimerase family.</text>
</comment>
<evidence type="ECO:0000313" key="4">
    <source>
        <dbReference type="Proteomes" id="UP000238157"/>
    </source>
</evidence>
<dbReference type="Pfam" id="PF07221">
    <property type="entry name" value="GlcNAc_2-epim"/>
    <property type="match status" value="1"/>
</dbReference>
<proteinExistence type="inferred from homology"/>
<dbReference type="Proteomes" id="UP000238157">
    <property type="component" value="Unassembled WGS sequence"/>
</dbReference>
<dbReference type="GO" id="GO:0016853">
    <property type="term" value="F:isomerase activity"/>
    <property type="evidence" value="ECO:0007669"/>
    <property type="project" value="UniProtKB-KW"/>
</dbReference>
<evidence type="ECO:0000313" key="3">
    <source>
        <dbReference type="EMBL" id="PRY90363.1"/>
    </source>
</evidence>
<dbReference type="PANTHER" id="PTHR15108">
    <property type="entry name" value="N-ACYLGLUCOSAMINE-2-EPIMERASE"/>
    <property type="match status" value="1"/>
</dbReference>
<dbReference type="RefSeq" id="WP_106131626.1">
    <property type="nucleotide sequence ID" value="NZ_PVTR01000001.1"/>
</dbReference>
<dbReference type="InterPro" id="IPR008928">
    <property type="entry name" value="6-hairpin_glycosidase_sf"/>
</dbReference>
<sequence>MKYLPKFLAVMFLFSMCGKQDVYEQETYEYKLTARALENSLETNLLSAWYPKAFDLDSGGYFSNFDYQFNLKEGQQDKFIVTQARHLWSNAVAMQLYPDLEHYSIGARLGFDFLKNHMWDKSKGGFYQMVSRSGQPLLEREKMKTAYGNSFAIYALATYFEVSGDSSVLDLAIEAFQWLEDKSYDPEFGGYFQHLDQSGQPIIRVVDTPSTSDLGYKDQNSSIHLLEAFTALYQIWKDPLLEKRLEEMLVLVRDTITHPKGYLILFFEPDWTPVTFQREDEETILQHRQLDHVSFGHDVETGFLLIEAAHVLGWGDDQKTVSQAKKMIDHGLSFGWDDEKGGFYDEGYYFENEDEPRIIKDSKNWWAQAEGMNALLLMATYFPDDPMDYYGKFQKQWSYIQENLIDHVHGGWYAGGLDKQAHHKTSDKGHIWKGNYHQLRSFKHSIDMLRDLANGKE</sequence>
<evidence type="ECO:0000256" key="1">
    <source>
        <dbReference type="ARBA" id="ARBA00008558"/>
    </source>
</evidence>